<comment type="caution">
    <text evidence="1">The sequence shown here is derived from an EMBL/GenBank/DDBJ whole genome shotgun (WGS) entry which is preliminary data.</text>
</comment>
<accession>A0A1F7G9X6</accession>
<sequence>MVESGESVNPTQSNILQKFSPVAKEEKFSKIRANLIGDYKNNLTALTSALEKNPSQMPVEHSEFPDKRPLVTVVTSLWEETSDMTTMKMFERSIADLVKQAKESGFNLDFIIVANNGGGKTAELGEQLRAKLVEFLKVQKDQLNISNTTAINTKQPAGVFNSSTPWDLTLPLVSKFTRSDGNRIILVDQPFTDSNGANAGKIRAVRDVVHALKKSMSDDNYRPDAIFQTDAETILEYSDEKFKGSIPPLKALFNNLKRRKLVAIGTKDRFKVIDSETGSPADVPVGGAQVGFMLTNTRDRLVSLSGGHY</sequence>
<name>A0A1F7G9X6_9BACT</name>
<gene>
    <name evidence="1" type="ORF">A2774_00520</name>
</gene>
<dbReference type="Proteomes" id="UP000177208">
    <property type="component" value="Unassembled WGS sequence"/>
</dbReference>
<dbReference type="AlphaFoldDB" id="A0A1F7G9X6"/>
<reference evidence="1 2" key="1">
    <citation type="journal article" date="2016" name="Nat. Commun.">
        <title>Thousands of microbial genomes shed light on interconnected biogeochemical processes in an aquifer system.</title>
        <authorList>
            <person name="Anantharaman K."/>
            <person name="Brown C.T."/>
            <person name="Hug L.A."/>
            <person name="Sharon I."/>
            <person name="Castelle C.J."/>
            <person name="Probst A.J."/>
            <person name="Thomas B.C."/>
            <person name="Singh A."/>
            <person name="Wilkins M.J."/>
            <person name="Karaoz U."/>
            <person name="Brodie E.L."/>
            <person name="Williams K.H."/>
            <person name="Hubbard S.S."/>
            <person name="Banfield J.F."/>
        </authorList>
    </citation>
    <scope>NUCLEOTIDE SEQUENCE [LARGE SCALE GENOMIC DNA]</scope>
</reference>
<proteinExistence type="predicted"/>
<organism evidence="1 2">
    <name type="scientific">Candidatus Roizmanbacteria bacterium RIFCSPHIGHO2_01_FULL_39_12c</name>
    <dbReference type="NCBI Taxonomy" id="1802031"/>
    <lineage>
        <taxon>Bacteria</taxon>
        <taxon>Candidatus Roizmaniibacteriota</taxon>
    </lineage>
</organism>
<protein>
    <submittedName>
        <fullName evidence="1">Uncharacterized protein</fullName>
    </submittedName>
</protein>
<dbReference type="EMBL" id="MFZG01000033">
    <property type="protein sequence ID" value="OGK15714.1"/>
    <property type="molecule type" value="Genomic_DNA"/>
</dbReference>
<evidence type="ECO:0000313" key="2">
    <source>
        <dbReference type="Proteomes" id="UP000177208"/>
    </source>
</evidence>
<evidence type="ECO:0000313" key="1">
    <source>
        <dbReference type="EMBL" id="OGK15714.1"/>
    </source>
</evidence>